<dbReference type="Proteomes" id="UP000001213">
    <property type="component" value="Chromosome"/>
</dbReference>
<feature type="region of interest" description="Disordered" evidence="1">
    <location>
        <begin position="220"/>
        <end position="266"/>
    </location>
</feature>
<organism evidence="3 4">
    <name type="scientific">Tsukamurella paurometabola (strain ATCC 8368 / DSM 20162 / CCUG 35730 / CIP 100753 / JCM 10117 / KCTC 9821 / NBRC 16120 / NCIMB 702349 / NCTC 13040)</name>
    <name type="common">Corynebacterium paurometabolum</name>
    <dbReference type="NCBI Taxonomy" id="521096"/>
    <lineage>
        <taxon>Bacteria</taxon>
        <taxon>Bacillati</taxon>
        <taxon>Actinomycetota</taxon>
        <taxon>Actinomycetes</taxon>
        <taxon>Mycobacteriales</taxon>
        <taxon>Tsukamurellaceae</taxon>
        <taxon>Tsukamurella</taxon>
    </lineage>
</organism>
<accession>D5UW30</accession>
<feature type="transmembrane region" description="Helical" evidence="2">
    <location>
        <begin position="187"/>
        <end position="211"/>
    </location>
</feature>
<keyword evidence="4" id="KW-1185">Reference proteome</keyword>
<feature type="transmembrane region" description="Helical" evidence="2">
    <location>
        <begin position="20"/>
        <end position="39"/>
    </location>
</feature>
<evidence type="ECO:0000313" key="4">
    <source>
        <dbReference type="Proteomes" id="UP000001213"/>
    </source>
</evidence>
<feature type="transmembrane region" description="Helical" evidence="2">
    <location>
        <begin position="156"/>
        <end position="175"/>
    </location>
</feature>
<evidence type="ECO:0000256" key="2">
    <source>
        <dbReference type="SAM" id="Phobius"/>
    </source>
</evidence>
<keyword evidence="2" id="KW-1133">Transmembrane helix</keyword>
<dbReference type="KEGG" id="tpr:Tpau_1206"/>
<reference evidence="4" key="1">
    <citation type="submission" date="2010-03" db="EMBL/GenBank/DDBJ databases">
        <title>The complete chromosome of Tsukamurella paurometabola DSM 20162.</title>
        <authorList>
            <consortium name="US DOE Joint Genome Institute (JGI-PGF)"/>
            <person name="Lucas S."/>
            <person name="Copeland A."/>
            <person name="Lapidus A."/>
            <person name="Glavina del Rio T."/>
            <person name="Dalin E."/>
            <person name="Tice H."/>
            <person name="Bruce D."/>
            <person name="Goodwin L."/>
            <person name="Pitluck S."/>
            <person name="Kyrpides N."/>
            <person name="Mavromatis K."/>
            <person name="Ivanova N."/>
            <person name="Mikhailova N."/>
            <person name="Munk A.C."/>
            <person name="Brettin T."/>
            <person name="Detter J.C."/>
            <person name="Tapia R."/>
            <person name="Han C."/>
            <person name="Larimer F."/>
            <person name="Land M."/>
            <person name="Hauser L."/>
            <person name="Markowitz V."/>
            <person name="Cheng J.-F."/>
            <person name="Hugenholtz P."/>
            <person name="Woyke T."/>
            <person name="Wu D."/>
            <person name="Jando M."/>
            <person name="Brambilla E."/>
            <person name="Klenk H.-P."/>
            <person name="Eisen J.A."/>
        </authorList>
    </citation>
    <scope>NUCLEOTIDE SEQUENCE [LARGE SCALE GENOMIC DNA]</scope>
    <source>
        <strain evidence="4">ATCC 8368 / DSM 20162 / CCUG 35730 / CIP 100753 / JCM 10117 / KCTC 9821 / NBRC 16120 / NCIMB 702349 / NCTC 13040</strain>
    </source>
</reference>
<feature type="transmembrane region" description="Helical" evidence="2">
    <location>
        <begin position="59"/>
        <end position="76"/>
    </location>
</feature>
<feature type="transmembrane region" description="Helical" evidence="2">
    <location>
        <begin position="127"/>
        <end position="149"/>
    </location>
</feature>
<evidence type="ECO:0000256" key="1">
    <source>
        <dbReference type="SAM" id="MobiDB-lite"/>
    </source>
</evidence>
<dbReference type="AlphaFoldDB" id="D5UW30"/>
<name>D5UW30_TSUPD</name>
<protein>
    <submittedName>
        <fullName evidence="3">Uncharacterized protein</fullName>
    </submittedName>
</protein>
<dbReference type="STRING" id="521096.Tpau_1206"/>
<dbReference type="EMBL" id="CP001966">
    <property type="protein sequence ID" value="ADG77837.1"/>
    <property type="molecule type" value="Genomic_DNA"/>
</dbReference>
<reference evidence="3 4" key="2">
    <citation type="journal article" date="2011" name="Stand. Genomic Sci.">
        <title>Complete genome sequence of Tsukamurella paurometabola type strain (no. 33).</title>
        <authorList>
            <person name="Munk A.C."/>
            <person name="Lapidus A."/>
            <person name="Lucas S."/>
            <person name="Nolan M."/>
            <person name="Tice H."/>
            <person name="Cheng J.F."/>
            <person name="Del Rio T.G."/>
            <person name="Goodwin L."/>
            <person name="Pitluck S."/>
            <person name="Liolios K."/>
            <person name="Huntemann M."/>
            <person name="Ivanova N."/>
            <person name="Mavromatis K."/>
            <person name="Mikhailova N."/>
            <person name="Pati A."/>
            <person name="Chen A."/>
            <person name="Palaniappan K."/>
            <person name="Tapia R."/>
            <person name="Han C."/>
            <person name="Land M."/>
            <person name="Hauser L."/>
            <person name="Chang Y.J."/>
            <person name="Jeffries C.D."/>
            <person name="Brettin T."/>
            <person name="Yasawong M."/>
            <person name="Brambilla E.M."/>
            <person name="Rohde M."/>
            <person name="Sikorski J."/>
            <person name="Goker M."/>
            <person name="Detter J.C."/>
            <person name="Woyke T."/>
            <person name="Bristow J."/>
            <person name="Eisen J.A."/>
            <person name="Markowitz V."/>
            <person name="Hugenholtz P."/>
            <person name="Kyrpides N.C."/>
            <person name="Klenk H.P."/>
        </authorList>
    </citation>
    <scope>NUCLEOTIDE SEQUENCE [LARGE SCALE GENOMIC DNA]</scope>
    <source>
        <strain evidence="4">ATCC 8368 / DSM 20162 / CCUG 35730 / CIP 100753 / JCM 10117 / KCTC 9821 / NBRC 16120 / NCIMB 702349 / NCTC 13040</strain>
    </source>
</reference>
<evidence type="ECO:0000313" key="3">
    <source>
        <dbReference type="EMBL" id="ADG77837.1"/>
    </source>
</evidence>
<keyword evidence="2" id="KW-0472">Membrane</keyword>
<dbReference type="RefSeq" id="WP_013125875.1">
    <property type="nucleotide sequence ID" value="NC_014158.1"/>
</dbReference>
<gene>
    <name evidence="3" type="ordered locus">Tpau_1206</name>
</gene>
<dbReference type="HOGENOM" id="CLU_1045621_0_0_11"/>
<proteinExistence type="predicted"/>
<keyword evidence="2" id="KW-0812">Transmembrane</keyword>
<feature type="transmembrane region" description="Helical" evidence="2">
    <location>
        <begin position="83"/>
        <end position="107"/>
    </location>
</feature>
<sequence length="266" mass="29031">MNRELWDRRGEMWARGNDGAPAHVWVMRSAFFGLVAAAWSTWGGTATQYLPENPVAEFAARSSTEVLLALYLLYAARSKPKAIVAVIVIIASVIGAKVVGRLSTQWTMARMSEPGYDGSADWWSDPVYWFIIVATGIFSYVFIWAAWGIARRRSSAWLWSLPVPALFTVLGPWVLQTNFDWFIETGWRVQLANVVVAVLPITLSILAGWAADVAFGTPPPAQVAPEPTTPAGMAEVPQSAPQGVAADPLFDAPPADDPLFDAPDRD</sequence>